<evidence type="ECO:0000256" key="1">
    <source>
        <dbReference type="SAM" id="MobiDB-lite"/>
    </source>
</evidence>
<evidence type="ECO:0000256" key="2">
    <source>
        <dbReference type="SAM" id="SignalP"/>
    </source>
</evidence>
<feature type="compositionally biased region" description="Basic and acidic residues" evidence="1">
    <location>
        <begin position="124"/>
        <end position="140"/>
    </location>
</feature>
<feature type="region of interest" description="Disordered" evidence="1">
    <location>
        <begin position="120"/>
        <end position="148"/>
    </location>
</feature>
<feature type="signal peptide" evidence="2">
    <location>
        <begin position="1"/>
        <end position="18"/>
    </location>
</feature>
<dbReference type="OrthoDB" id="6762595at2759"/>
<feature type="chain" id="PRO_5040268929" evidence="2">
    <location>
        <begin position="19"/>
        <end position="148"/>
    </location>
</feature>
<sequence length="148" mass="16728">MSRVCFILVFAFICGIHGAPHVKSGVTICFQQKCPEDTFGCEKIVKISEDKKSILTEIHCLGLKGKILSNKTTSVPNPFGSLYFFQGYSFQGSLIFTGDDENDNPKINIDVTNEFDNTSDVEEITSKEQEKLRPDRREYSEVDDLNIY</sequence>
<dbReference type="Proteomes" id="UP001153712">
    <property type="component" value="Chromosome 11"/>
</dbReference>
<evidence type="ECO:0000313" key="3">
    <source>
        <dbReference type="EMBL" id="CAG9855755.1"/>
    </source>
</evidence>
<evidence type="ECO:0000313" key="4">
    <source>
        <dbReference type="Proteomes" id="UP001153712"/>
    </source>
</evidence>
<protein>
    <submittedName>
        <fullName evidence="3">Uncharacterized protein</fullName>
    </submittedName>
</protein>
<accession>A0A9N9TGE0</accession>
<proteinExistence type="predicted"/>
<dbReference type="EMBL" id="OU900104">
    <property type="protein sequence ID" value="CAG9855755.1"/>
    <property type="molecule type" value="Genomic_DNA"/>
</dbReference>
<reference evidence="3" key="1">
    <citation type="submission" date="2022-01" db="EMBL/GenBank/DDBJ databases">
        <authorList>
            <person name="King R."/>
        </authorList>
    </citation>
    <scope>NUCLEOTIDE SEQUENCE</scope>
</reference>
<gene>
    <name evidence="3" type="ORF">PHYEVI_LOCUS2197</name>
</gene>
<dbReference type="AlphaFoldDB" id="A0A9N9TGE0"/>
<organism evidence="3 4">
    <name type="scientific">Phyllotreta striolata</name>
    <name type="common">Striped flea beetle</name>
    <name type="synonym">Crioceris striolata</name>
    <dbReference type="NCBI Taxonomy" id="444603"/>
    <lineage>
        <taxon>Eukaryota</taxon>
        <taxon>Metazoa</taxon>
        <taxon>Ecdysozoa</taxon>
        <taxon>Arthropoda</taxon>
        <taxon>Hexapoda</taxon>
        <taxon>Insecta</taxon>
        <taxon>Pterygota</taxon>
        <taxon>Neoptera</taxon>
        <taxon>Endopterygota</taxon>
        <taxon>Coleoptera</taxon>
        <taxon>Polyphaga</taxon>
        <taxon>Cucujiformia</taxon>
        <taxon>Chrysomeloidea</taxon>
        <taxon>Chrysomelidae</taxon>
        <taxon>Galerucinae</taxon>
        <taxon>Alticini</taxon>
        <taxon>Phyllotreta</taxon>
    </lineage>
</organism>
<name>A0A9N9TGE0_PHYSR</name>
<keyword evidence="4" id="KW-1185">Reference proteome</keyword>
<keyword evidence="2" id="KW-0732">Signal</keyword>